<reference evidence="1 2" key="1">
    <citation type="journal article" date="2015" name="Proc. Natl. Acad. Sci. U.S.A.">
        <title>Expanded metabolic versatility of ubiquitous nitrite-oxidizing bacteria from the genus Nitrospira.</title>
        <authorList>
            <person name="Koch H."/>
            <person name="Lucker S."/>
            <person name="Albertsen M."/>
            <person name="Kitzinger K."/>
            <person name="Herbold C."/>
            <person name="Spieck E."/>
            <person name="Nielsen P.H."/>
            <person name="Wagner M."/>
            <person name="Daims H."/>
        </authorList>
    </citation>
    <scope>NUCLEOTIDE SEQUENCE [LARGE SCALE GENOMIC DNA]</scope>
    <source>
        <strain evidence="1 2">NSP M-1</strain>
    </source>
</reference>
<organism evidence="1 2">
    <name type="scientific">Nitrospira moscoviensis</name>
    <dbReference type="NCBI Taxonomy" id="42253"/>
    <lineage>
        <taxon>Bacteria</taxon>
        <taxon>Pseudomonadati</taxon>
        <taxon>Nitrospirota</taxon>
        <taxon>Nitrospiria</taxon>
        <taxon>Nitrospirales</taxon>
        <taxon>Nitrospiraceae</taxon>
        <taxon>Nitrospira</taxon>
    </lineage>
</organism>
<dbReference type="Proteomes" id="UP000069205">
    <property type="component" value="Chromosome"/>
</dbReference>
<keyword evidence="2" id="KW-1185">Reference proteome</keyword>
<dbReference type="KEGG" id="nmv:NITMOv2_0786"/>
<name>A0A0K2G8C1_NITMO</name>
<evidence type="ECO:0008006" key="3">
    <source>
        <dbReference type="Google" id="ProtNLM"/>
    </source>
</evidence>
<gene>
    <name evidence="1" type="ORF">NITMOv2_0786</name>
</gene>
<dbReference type="AlphaFoldDB" id="A0A0K2G8C1"/>
<evidence type="ECO:0000313" key="1">
    <source>
        <dbReference type="EMBL" id="ALA57221.1"/>
    </source>
</evidence>
<dbReference type="PATRIC" id="fig|42253.5.peg.772"/>
<proteinExistence type="predicted"/>
<accession>A0A0K2G8C1</accession>
<dbReference type="EMBL" id="CP011801">
    <property type="protein sequence ID" value="ALA57221.1"/>
    <property type="molecule type" value="Genomic_DNA"/>
</dbReference>
<sequence>MAVPSCDHRWRLMRSLGAISLVVNSKTDVDHTDAGARTNLPTRLKLHNNLGSTPTPLRRGGNRTVTYRLRFPFRSTHEITNFASSIALSPSGIQAFLEPHLPYVVLNLEGFESESAAAEALPFAWGAVMLASVLSGWGFKAETTLDRVTYADDPERAAQKLHENFGLPISGPVHGLVNGNLPAAVPVDKNIRYVTAGDVTVHQSIPASRIAPYLERALSHRDVGRVFEDKRLKLALELWSDYHREHSLQAKFLTLVMVLEVLAPPTTKHGVAQAIIDRWDTELTSELRHYAEDSEECEAIESLRREVLFRKERSIRSRIRQHILEIVGAVSCDDAHPTAQMAVRAYDLRGSLLHTGTLAPTELSDGHGAALKALRTVLLASFGVSERWVGK</sequence>
<evidence type="ECO:0000313" key="2">
    <source>
        <dbReference type="Proteomes" id="UP000069205"/>
    </source>
</evidence>
<protein>
    <recommendedName>
        <fullName evidence="3">Apea-like HEPN domain-containing protein</fullName>
    </recommendedName>
</protein>